<dbReference type="OrthoDB" id="47765at2759"/>
<protein>
    <submittedName>
        <fullName evidence="2">Uncharacterized protein</fullName>
    </submittedName>
</protein>
<evidence type="ECO:0000256" key="1">
    <source>
        <dbReference type="SAM" id="MobiDB-lite"/>
    </source>
</evidence>
<accession>A0A1Z5JD36</accession>
<sequence>MGNTPSSSGKRGKKGSRSSAGTSVEEVAARAQQVAADLHAGIRNGLKNLEENDHPAAQMIDQMCGPYLDPHSSNSRRRRPVYESSSEEESELDSRAVSEDETTLTNDYKHRKSRRPRGRHETETLESASYISQSEYDESTYADRTKDSRQTKSEIDEQPRRGNPSSPMQQPLASSFAKRCYFTKAGIGSSTQHYEGLTLTGNVVLMLAGAMKLKGCPTICDEDLRRVEQTYPNQFSRLPDELLLSSGWRRISKYCHFSGKPIPDGVPFFHSTKRLHPLGGYYFLLASAVGMIRPDDVEPLNRDTLVLLETDYPAACDAAPAILIQDPSQWALVDRFCFFSGGPINSDEDVYYQADFDGSLIFMLAFLSPSLTAEELYKLDAPVDESLQTVEMVEQVESIYDLTERDFEDLKLYHLGPCRALPPFLLQPHAWSKVLPPHFLEAKRIALQRAADFESYMRQTSNRPASPYDEFASDSREQPFSTNAESSPLAQIDFNEEEHYNPETNNALHHRHDAVRYDVPPPPPSPRKHAGGAYLPHRPPPSSPESTDVADYAHNSQTMDDRKIAMHKYDDSAVPMDEALDSLGSRVRGFDPPEDEPPSLKKNVTGLGYIDTQYYVTPMDEEPRSPVTDDFVSPVSIETYDEHIPSPDIGRPPKKSEIDRSKSTSPAMRGAQEMLKRNRQRRSLETAKKKERESRKDIIIPEKPNDAYGTKDRYDTPKSPESGTTWETGSEGTSMDGSTWTDDNNPDRSSRRALILQMAKARMRNNQLHQYSPEDGSPTAESREMEEEKKNDIGQPDDIDLTGDLD</sequence>
<feature type="region of interest" description="Disordered" evidence="1">
    <location>
        <begin position="638"/>
        <end position="806"/>
    </location>
</feature>
<name>A0A1Z5JD36_FISSO</name>
<evidence type="ECO:0000313" key="2">
    <source>
        <dbReference type="EMBL" id="GAX11671.1"/>
    </source>
</evidence>
<proteinExistence type="predicted"/>
<feature type="compositionally biased region" description="Basic residues" evidence="1">
    <location>
        <begin position="109"/>
        <end position="118"/>
    </location>
</feature>
<feature type="compositionally biased region" description="Basic and acidic residues" evidence="1">
    <location>
        <begin position="781"/>
        <end position="792"/>
    </location>
</feature>
<feature type="compositionally biased region" description="Low complexity" evidence="1">
    <location>
        <begin position="721"/>
        <end position="734"/>
    </location>
</feature>
<organism evidence="2 3">
    <name type="scientific">Fistulifera solaris</name>
    <name type="common">Oleaginous diatom</name>
    <dbReference type="NCBI Taxonomy" id="1519565"/>
    <lineage>
        <taxon>Eukaryota</taxon>
        <taxon>Sar</taxon>
        <taxon>Stramenopiles</taxon>
        <taxon>Ochrophyta</taxon>
        <taxon>Bacillariophyta</taxon>
        <taxon>Bacillariophyceae</taxon>
        <taxon>Bacillariophycidae</taxon>
        <taxon>Naviculales</taxon>
        <taxon>Naviculaceae</taxon>
        <taxon>Fistulifera</taxon>
    </lineage>
</organism>
<dbReference type="Proteomes" id="UP000198406">
    <property type="component" value="Unassembled WGS sequence"/>
</dbReference>
<feature type="region of interest" description="Disordered" evidence="1">
    <location>
        <begin position="514"/>
        <end position="550"/>
    </location>
</feature>
<dbReference type="AlphaFoldDB" id="A0A1Z5JD36"/>
<feature type="compositionally biased region" description="Polar residues" evidence="1">
    <location>
        <begin position="125"/>
        <end position="134"/>
    </location>
</feature>
<comment type="caution">
    <text evidence="2">The sequence shown here is derived from an EMBL/GenBank/DDBJ whole genome shotgun (WGS) entry which is preliminary data.</text>
</comment>
<dbReference type="EMBL" id="BDSP01000044">
    <property type="protein sequence ID" value="GAX11671.1"/>
    <property type="molecule type" value="Genomic_DNA"/>
</dbReference>
<keyword evidence="3" id="KW-1185">Reference proteome</keyword>
<feature type="region of interest" description="Disordered" evidence="1">
    <location>
        <begin position="46"/>
        <end position="171"/>
    </location>
</feature>
<dbReference type="InParanoid" id="A0A1Z5JD36"/>
<feature type="compositionally biased region" description="Acidic residues" evidence="1">
    <location>
        <begin position="795"/>
        <end position="806"/>
    </location>
</feature>
<reference evidence="2 3" key="1">
    <citation type="journal article" date="2015" name="Plant Cell">
        <title>Oil accumulation by the oleaginous diatom Fistulifera solaris as revealed by the genome and transcriptome.</title>
        <authorList>
            <person name="Tanaka T."/>
            <person name="Maeda Y."/>
            <person name="Veluchamy A."/>
            <person name="Tanaka M."/>
            <person name="Abida H."/>
            <person name="Marechal E."/>
            <person name="Bowler C."/>
            <person name="Muto M."/>
            <person name="Sunaga Y."/>
            <person name="Tanaka M."/>
            <person name="Yoshino T."/>
            <person name="Taniguchi T."/>
            <person name="Fukuda Y."/>
            <person name="Nemoto M."/>
            <person name="Matsumoto M."/>
            <person name="Wong P.S."/>
            <person name="Aburatani S."/>
            <person name="Fujibuchi W."/>
        </authorList>
    </citation>
    <scope>NUCLEOTIDE SEQUENCE [LARGE SCALE GENOMIC DNA]</scope>
    <source>
        <strain evidence="2 3">JPCC DA0580</strain>
    </source>
</reference>
<evidence type="ECO:0000313" key="3">
    <source>
        <dbReference type="Proteomes" id="UP000198406"/>
    </source>
</evidence>
<feature type="region of interest" description="Disordered" evidence="1">
    <location>
        <begin position="1"/>
        <end position="30"/>
    </location>
</feature>
<feature type="compositionally biased region" description="Basic and acidic residues" evidence="1">
    <location>
        <begin position="682"/>
        <end position="718"/>
    </location>
</feature>
<feature type="region of interest" description="Disordered" evidence="1">
    <location>
        <begin position="457"/>
        <end position="485"/>
    </location>
</feature>
<gene>
    <name evidence="2" type="ORF">FisN_7Lh037</name>
</gene>
<feature type="compositionally biased region" description="Basic and acidic residues" evidence="1">
    <location>
        <begin position="141"/>
        <end position="160"/>
    </location>
</feature>